<keyword evidence="1" id="KW-0472">Membrane</keyword>
<evidence type="ECO:0000313" key="3">
    <source>
        <dbReference type="Proteomes" id="UP001597301"/>
    </source>
</evidence>
<keyword evidence="1" id="KW-1133">Transmembrane helix</keyword>
<gene>
    <name evidence="2" type="primary">yqfD</name>
    <name evidence="2" type="ORF">ACFSCZ_01605</name>
</gene>
<keyword evidence="1" id="KW-0812">Transmembrane</keyword>
<name>A0ABW4KF94_9BACI</name>
<proteinExistence type="predicted"/>
<comment type="caution">
    <text evidence="2">The sequence shown here is derived from an EMBL/GenBank/DDBJ whole genome shotgun (WGS) entry which is preliminary data.</text>
</comment>
<dbReference type="Proteomes" id="UP001597301">
    <property type="component" value="Unassembled WGS sequence"/>
</dbReference>
<feature type="transmembrane region" description="Helical" evidence="1">
    <location>
        <begin position="91"/>
        <end position="112"/>
    </location>
</feature>
<dbReference type="InterPro" id="IPR010690">
    <property type="entry name" value="YqfD"/>
</dbReference>
<dbReference type="RefSeq" id="WP_380771866.1">
    <property type="nucleotide sequence ID" value="NZ_JBHUEO010000004.1"/>
</dbReference>
<dbReference type="NCBIfam" id="TIGR02876">
    <property type="entry name" value="spore_yqfD"/>
    <property type="match status" value="1"/>
</dbReference>
<evidence type="ECO:0000313" key="2">
    <source>
        <dbReference type="EMBL" id="MFD1705446.1"/>
    </source>
</evidence>
<organism evidence="2 3">
    <name type="scientific">Siminovitchia sediminis</name>
    <dbReference type="NCBI Taxonomy" id="1274353"/>
    <lineage>
        <taxon>Bacteria</taxon>
        <taxon>Bacillati</taxon>
        <taxon>Bacillota</taxon>
        <taxon>Bacilli</taxon>
        <taxon>Bacillales</taxon>
        <taxon>Bacillaceae</taxon>
        <taxon>Siminovitchia</taxon>
    </lineage>
</organism>
<sequence>MKNRWITFLTGRVFVKADGPGLELFLNKLTRDGIVIWKVKRYKTGAMLFYIPLQDIHKLRNAARRFECQISFVRGEGAPFLWKRLIRNSGFLGGMLLFMLMITVLSNITWGIEINGANPETEHKIRKELEKLGVQVGTSHFKNQDLEKIQKELTERVDNITWVGVELRGTTFHFQVVEKNEPKKQEARSPGHLIAAKKAVITKLFVEKGQPLVKVNQFVKKGQTLVSGNIGNEEDPIIVSSKGKVWGKTWYQTEAEFPLKSTFQVFTGEENRKHLIQIGSVTIPFWGFKRNDYEKYEEETDNYPIRFLGWKMPVSYMEKTIRETEQYKRSLTRKEAVEAAKDLARRDVLKTIPEDAEIDEEIILHEEVENGKVKLTMYFQVIEDIAVEKPITQGDE</sequence>
<evidence type="ECO:0000256" key="1">
    <source>
        <dbReference type="SAM" id="Phobius"/>
    </source>
</evidence>
<dbReference type="Pfam" id="PF06898">
    <property type="entry name" value="YqfD"/>
    <property type="match status" value="1"/>
</dbReference>
<keyword evidence="3" id="KW-1185">Reference proteome</keyword>
<dbReference type="PIRSF" id="PIRSF029895">
    <property type="entry name" value="SpoIV"/>
    <property type="match status" value="1"/>
</dbReference>
<protein>
    <submittedName>
        <fullName evidence="2">Sporulation protein YqfD</fullName>
    </submittedName>
</protein>
<reference evidence="3" key="1">
    <citation type="journal article" date="2019" name="Int. J. Syst. Evol. Microbiol.">
        <title>The Global Catalogue of Microorganisms (GCM) 10K type strain sequencing project: providing services to taxonomists for standard genome sequencing and annotation.</title>
        <authorList>
            <consortium name="The Broad Institute Genomics Platform"/>
            <consortium name="The Broad Institute Genome Sequencing Center for Infectious Disease"/>
            <person name="Wu L."/>
            <person name="Ma J."/>
        </authorList>
    </citation>
    <scope>NUCLEOTIDE SEQUENCE [LARGE SCALE GENOMIC DNA]</scope>
    <source>
        <strain evidence="3">CGMCC 1.12295</strain>
    </source>
</reference>
<accession>A0ABW4KF94</accession>
<dbReference type="EMBL" id="JBHUEO010000004">
    <property type="protein sequence ID" value="MFD1705446.1"/>
    <property type="molecule type" value="Genomic_DNA"/>
</dbReference>